<proteinExistence type="predicted"/>
<sequence length="234" mass="23972">MARKALQLVNKVNTQVYDVPKLLESRDDSANAIYIHTNGGPLESINIESSKGQDNEGYSAINITAEAGSVAVTGLLGLYLRSVGDSTSNINVYANGSTSVSDTGASIQLYSEKGGVALYSNINANASGAIYLHAPKSSSLSAINIVADAGGITLDPLDSKGVTIKGVVDITGTAAASPASGLVLGNVTRGVGGASGTITLKTNSSSFSSTTYLSVYVGSTPYYIPLLQYDPQTH</sequence>
<protein>
    <submittedName>
        <fullName evidence="1">Uncharacterized protein</fullName>
    </submittedName>
</protein>
<name>A0A6C0EEZ1_9ZZZZ</name>
<dbReference type="EMBL" id="MN739776">
    <property type="protein sequence ID" value="QHT25905.1"/>
    <property type="molecule type" value="Genomic_DNA"/>
</dbReference>
<accession>A0A6C0EEZ1</accession>
<evidence type="ECO:0000313" key="1">
    <source>
        <dbReference type="EMBL" id="QHT25905.1"/>
    </source>
</evidence>
<organism evidence="1">
    <name type="scientific">viral metagenome</name>
    <dbReference type="NCBI Taxonomy" id="1070528"/>
    <lineage>
        <taxon>unclassified sequences</taxon>
        <taxon>metagenomes</taxon>
        <taxon>organismal metagenomes</taxon>
    </lineage>
</organism>
<dbReference type="AlphaFoldDB" id="A0A6C0EEZ1"/>
<reference evidence="1" key="1">
    <citation type="journal article" date="2020" name="Nature">
        <title>Giant virus diversity and host interactions through global metagenomics.</title>
        <authorList>
            <person name="Schulz F."/>
            <person name="Roux S."/>
            <person name="Paez-Espino D."/>
            <person name="Jungbluth S."/>
            <person name="Walsh D.A."/>
            <person name="Denef V.J."/>
            <person name="McMahon K.D."/>
            <person name="Konstantinidis K.T."/>
            <person name="Eloe-Fadrosh E.A."/>
            <person name="Kyrpides N.C."/>
            <person name="Woyke T."/>
        </authorList>
    </citation>
    <scope>NUCLEOTIDE SEQUENCE</scope>
    <source>
        <strain evidence="1">GVMAG-M-3300023179-27</strain>
    </source>
</reference>